<dbReference type="EMBL" id="CADCWC010000291">
    <property type="protein sequence ID" value="CAA9541872.1"/>
    <property type="molecule type" value="Genomic_DNA"/>
</dbReference>
<evidence type="ECO:0000256" key="1">
    <source>
        <dbReference type="SAM" id="MobiDB-lite"/>
    </source>
</evidence>
<gene>
    <name evidence="2" type="ORF">AVDCRST_MAG79-1945</name>
</gene>
<organism evidence="2">
    <name type="scientific">uncultured Thermoleophilia bacterium</name>
    <dbReference type="NCBI Taxonomy" id="1497501"/>
    <lineage>
        <taxon>Bacteria</taxon>
        <taxon>Bacillati</taxon>
        <taxon>Actinomycetota</taxon>
        <taxon>Thermoleophilia</taxon>
        <taxon>environmental samples</taxon>
    </lineage>
</organism>
<name>A0A6J4U917_9ACTN</name>
<protein>
    <submittedName>
        <fullName evidence="2">Uncharacterized protein</fullName>
    </submittedName>
</protein>
<accession>A0A6J4U917</accession>
<proteinExistence type="predicted"/>
<sequence length="51" mass="5332">MVVESSAGRRHHRGQRGGGAHADRARARHRPGLGGTHPVLDATGEDLAEAP</sequence>
<evidence type="ECO:0000313" key="2">
    <source>
        <dbReference type="EMBL" id="CAA9541872.1"/>
    </source>
</evidence>
<dbReference type="AlphaFoldDB" id="A0A6J4U917"/>
<reference evidence="2" key="1">
    <citation type="submission" date="2020-02" db="EMBL/GenBank/DDBJ databases">
        <authorList>
            <person name="Meier V. D."/>
        </authorList>
    </citation>
    <scope>NUCLEOTIDE SEQUENCE</scope>
    <source>
        <strain evidence="2">AVDCRST_MAG79</strain>
    </source>
</reference>
<feature type="region of interest" description="Disordered" evidence="1">
    <location>
        <begin position="1"/>
        <end position="51"/>
    </location>
</feature>